<dbReference type="EC" id="4.6.1.12" evidence="4 8"/>
<feature type="binding site" evidence="8">
    <location>
        <position position="143"/>
    </location>
    <ligand>
        <name>4-CDP-2-C-methyl-D-erythritol 2-phosphate</name>
        <dbReference type="ChEBI" id="CHEBI:57919"/>
    </ligand>
</feature>
<evidence type="ECO:0000256" key="1">
    <source>
        <dbReference type="ARBA" id="ARBA00000200"/>
    </source>
</evidence>
<feature type="binding site" evidence="8">
    <location>
        <begin position="57"/>
        <end position="59"/>
    </location>
    <ligand>
        <name>4-CDP-2-C-methyl-D-erythritol 2-phosphate</name>
        <dbReference type="ChEBI" id="CHEBI:57919"/>
    </ligand>
</feature>
<accession>A0A163S6X3</accession>
<comment type="caution">
    <text evidence="11">The sequence shown here is derived from an EMBL/GenBank/DDBJ whole genome shotgun (WGS) entry which is preliminary data.</text>
</comment>
<feature type="binding site" evidence="8">
    <location>
        <begin position="133"/>
        <end position="136"/>
    </location>
    <ligand>
        <name>4-CDP-2-C-methyl-D-erythritol 2-phosphate</name>
        <dbReference type="ChEBI" id="CHEBI:57919"/>
    </ligand>
</feature>
<keyword evidence="6 8" id="KW-0414">Isoprene biosynthesis</keyword>
<dbReference type="UniPathway" id="UPA00056">
    <property type="reaction ID" value="UER00095"/>
</dbReference>
<evidence type="ECO:0000256" key="2">
    <source>
        <dbReference type="ARBA" id="ARBA00004709"/>
    </source>
</evidence>
<evidence type="ECO:0000256" key="4">
    <source>
        <dbReference type="ARBA" id="ARBA00012579"/>
    </source>
</evidence>
<comment type="pathway">
    <text evidence="2 8">Isoprenoid biosynthesis; isopentenyl diphosphate biosynthesis via DXP pathway; isopentenyl diphosphate from 1-deoxy-D-xylulose 5-phosphate: step 4/6.</text>
</comment>
<keyword evidence="7 8" id="KW-0456">Lyase</keyword>
<evidence type="ECO:0000256" key="7">
    <source>
        <dbReference type="ARBA" id="ARBA00023239"/>
    </source>
</evidence>
<comment type="cofactor">
    <cofactor evidence="8">
        <name>a divalent metal cation</name>
        <dbReference type="ChEBI" id="CHEBI:60240"/>
    </cofactor>
    <text evidence="8">Binds 1 divalent metal cation per subunit.</text>
</comment>
<dbReference type="RefSeq" id="WP_066238032.1">
    <property type="nucleotide sequence ID" value="NZ_LRFC01000003.1"/>
</dbReference>
<dbReference type="Gene3D" id="3.30.1330.50">
    <property type="entry name" value="2-C-methyl-D-erythritol 2,4-cyclodiphosphate synthase"/>
    <property type="match status" value="1"/>
</dbReference>
<dbReference type="OrthoDB" id="9804336at2"/>
<evidence type="ECO:0000256" key="9">
    <source>
        <dbReference type="RuleBase" id="RU004395"/>
    </source>
</evidence>
<evidence type="ECO:0000256" key="5">
    <source>
        <dbReference type="ARBA" id="ARBA00022723"/>
    </source>
</evidence>
<comment type="function">
    <text evidence="8">Involved in the biosynthesis of isopentenyl diphosphate (IPP) and dimethylallyl diphosphate (DMAPP), two major building blocks of isoprenoid compounds. Catalyzes the conversion of 4-diphosphocytidyl-2-C-methyl-D-erythritol 2-phosphate (CDP-ME2P) to 2-C-methyl-D-erythritol 2,4-cyclodiphosphate (ME-CPP) with a corresponding release of cytidine 5-monophosphate (CMP).</text>
</comment>
<sequence>MMRIGQGFDVHAFCEGRPLIIGGVTIPYEKGLLGHSDADVLLHAITDALLGAAGEGDIGKHFPDTDPAYKDADSKKLLFDSWKLVQKKGYALGNIDCTIIAQKPKMLPHIEEMRSVIAGIFDVDVDRINVKATTTEKLGFPGREEGIAAQAVVLIEKSL</sequence>
<reference evidence="12" key="1">
    <citation type="submission" date="2016-01" db="EMBL/GenBank/DDBJ databases">
        <title>Draft genome of Chromobacterium sp. F49.</title>
        <authorList>
            <person name="Hong K.W."/>
        </authorList>
    </citation>
    <scope>NUCLEOTIDE SEQUENCE [LARGE SCALE GENOMIC DNA]</scope>
    <source>
        <strain evidence="12">P7IIIA</strain>
    </source>
</reference>
<dbReference type="GO" id="GO:0008685">
    <property type="term" value="F:2-C-methyl-D-erythritol 2,4-cyclodiphosphate synthase activity"/>
    <property type="evidence" value="ECO:0007669"/>
    <property type="project" value="UniProtKB-UniRule"/>
</dbReference>
<evidence type="ECO:0000313" key="12">
    <source>
        <dbReference type="Proteomes" id="UP000076567"/>
    </source>
</evidence>
<dbReference type="PANTHER" id="PTHR43181:SF1">
    <property type="entry name" value="2-C-METHYL-D-ERYTHRITOL 2,4-CYCLODIPHOSPHATE SYNTHASE, CHLOROPLASTIC"/>
    <property type="match status" value="1"/>
</dbReference>
<feature type="site" description="Transition state stabilizer" evidence="8">
    <location>
        <position position="35"/>
    </location>
</feature>
<evidence type="ECO:0000256" key="6">
    <source>
        <dbReference type="ARBA" id="ARBA00023229"/>
    </source>
</evidence>
<feature type="binding site" evidence="8">
    <location>
        <position position="9"/>
    </location>
    <ligand>
        <name>a divalent metal cation</name>
        <dbReference type="ChEBI" id="CHEBI:60240"/>
    </ligand>
</feature>
<dbReference type="Proteomes" id="UP000076567">
    <property type="component" value="Unassembled WGS sequence"/>
</dbReference>
<proteinExistence type="inferred from homology"/>
<dbReference type="InterPro" id="IPR036571">
    <property type="entry name" value="MECDP_synthase_sf"/>
</dbReference>
<dbReference type="CDD" id="cd00554">
    <property type="entry name" value="MECDP_synthase"/>
    <property type="match status" value="1"/>
</dbReference>
<evidence type="ECO:0000256" key="8">
    <source>
        <dbReference type="HAMAP-Rule" id="MF_00107"/>
    </source>
</evidence>
<feature type="binding site" evidence="8">
    <location>
        <begin position="101"/>
        <end position="107"/>
    </location>
    <ligand>
        <name>4-CDP-2-C-methyl-D-erythritol 2-phosphate</name>
        <dbReference type="ChEBI" id="CHEBI:57919"/>
    </ligand>
</feature>
<feature type="binding site" evidence="8">
    <location>
        <begin position="9"/>
        <end position="11"/>
    </location>
    <ligand>
        <name>4-CDP-2-C-methyl-D-erythritol 2-phosphate</name>
        <dbReference type="ChEBI" id="CHEBI:57919"/>
    </ligand>
</feature>
<organism evidence="11 12">
    <name type="scientific">Fictibacillus phosphorivorans</name>
    <dbReference type="NCBI Taxonomy" id="1221500"/>
    <lineage>
        <taxon>Bacteria</taxon>
        <taxon>Bacillati</taxon>
        <taxon>Bacillota</taxon>
        <taxon>Bacilli</taxon>
        <taxon>Bacillales</taxon>
        <taxon>Fictibacillaceae</taxon>
        <taxon>Fictibacillus</taxon>
    </lineage>
</organism>
<dbReference type="GO" id="GO:0016114">
    <property type="term" value="P:terpenoid biosynthetic process"/>
    <property type="evidence" value="ECO:0007669"/>
    <property type="project" value="InterPro"/>
</dbReference>
<evidence type="ECO:0000259" key="10">
    <source>
        <dbReference type="Pfam" id="PF02542"/>
    </source>
</evidence>
<feature type="domain" description="2-C-methyl-D-erythritol 2,4-cyclodiphosphate synthase" evidence="10">
    <location>
        <begin position="2"/>
        <end position="155"/>
    </location>
</feature>
<dbReference type="GO" id="GO:0019288">
    <property type="term" value="P:isopentenyl diphosphate biosynthetic process, methylerythritol 4-phosphate pathway"/>
    <property type="evidence" value="ECO:0007669"/>
    <property type="project" value="UniProtKB-UniRule"/>
</dbReference>
<dbReference type="SUPFAM" id="SSF69765">
    <property type="entry name" value="IpsF-like"/>
    <property type="match status" value="1"/>
</dbReference>
<feature type="binding site" evidence="8">
    <location>
        <position position="140"/>
    </location>
    <ligand>
        <name>4-CDP-2-C-methyl-D-erythritol 2-phosphate</name>
        <dbReference type="ChEBI" id="CHEBI:57919"/>
    </ligand>
</feature>
<evidence type="ECO:0000313" key="11">
    <source>
        <dbReference type="EMBL" id="KZE68261.1"/>
    </source>
</evidence>
<comment type="similarity">
    <text evidence="3 8 9">Belongs to the IspF family.</text>
</comment>
<dbReference type="PANTHER" id="PTHR43181">
    <property type="entry name" value="2-C-METHYL-D-ERYTHRITOL 2,4-CYCLODIPHOSPHATE SYNTHASE, CHLOROPLASTIC"/>
    <property type="match status" value="1"/>
</dbReference>
<dbReference type="EMBL" id="LRFC01000003">
    <property type="protein sequence ID" value="KZE68261.1"/>
    <property type="molecule type" value="Genomic_DNA"/>
</dbReference>
<dbReference type="PROSITE" id="PS01350">
    <property type="entry name" value="ISPF"/>
    <property type="match status" value="1"/>
</dbReference>
<evidence type="ECO:0000256" key="3">
    <source>
        <dbReference type="ARBA" id="ARBA00008480"/>
    </source>
</evidence>
<gene>
    <name evidence="8" type="primary">ispF</name>
    <name evidence="11" type="ORF">AWM68_16860</name>
</gene>
<comment type="subunit">
    <text evidence="8">Homotrimer.</text>
</comment>
<feature type="binding site" evidence="8">
    <location>
        <position position="43"/>
    </location>
    <ligand>
        <name>a divalent metal cation</name>
        <dbReference type="ChEBI" id="CHEBI:60240"/>
    </ligand>
</feature>
<dbReference type="Pfam" id="PF02542">
    <property type="entry name" value="YgbB"/>
    <property type="match status" value="1"/>
</dbReference>
<feature type="binding site" evidence="8">
    <location>
        <begin position="62"/>
        <end position="66"/>
    </location>
    <ligand>
        <name>4-CDP-2-C-methyl-D-erythritol 2-phosphate</name>
        <dbReference type="ChEBI" id="CHEBI:57919"/>
    </ligand>
</feature>
<dbReference type="InterPro" id="IPR020555">
    <property type="entry name" value="MECDP_synthase_CS"/>
</dbReference>
<name>A0A163S6X3_9BACL</name>
<dbReference type="FunFam" id="3.30.1330.50:FF:000001">
    <property type="entry name" value="2-C-methyl-D-erythritol 2,4-cyclodiphosphate synthase"/>
    <property type="match status" value="1"/>
</dbReference>
<feature type="binding site" evidence="8">
    <location>
        <begin position="35"/>
        <end position="36"/>
    </location>
    <ligand>
        <name>4-CDP-2-C-methyl-D-erythritol 2-phosphate</name>
        <dbReference type="ChEBI" id="CHEBI:57919"/>
    </ligand>
</feature>
<feature type="binding site" evidence="8">
    <location>
        <position position="11"/>
    </location>
    <ligand>
        <name>a divalent metal cation</name>
        <dbReference type="ChEBI" id="CHEBI:60240"/>
    </ligand>
</feature>
<feature type="site" description="Transition state stabilizer" evidence="8">
    <location>
        <position position="134"/>
    </location>
</feature>
<keyword evidence="12" id="KW-1185">Reference proteome</keyword>
<dbReference type="HAMAP" id="MF_00107">
    <property type="entry name" value="IspF"/>
    <property type="match status" value="1"/>
</dbReference>
<dbReference type="GO" id="GO:0046872">
    <property type="term" value="F:metal ion binding"/>
    <property type="evidence" value="ECO:0007669"/>
    <property type="project" value="UniProtKB-KW"/>
</dbReference>
<protein>
    <recommendedName>
        <fullName evidence="4 8">2-C-methyl-D-erythritol 2,4-cyclodiphosphate synthase</fullName>
        <shortName evidence="8">MECDP-synthase</shortName>
        <shortName evidence="8">MECPP-synthase</shortName>
        <shortName evidence="8">MECPS</shortName>
        <ecNumber evidence="4 8">4.6.1.12</ecNumber>
    </recommendedName>
</protein>
<dbReference type="InterPro" id="IPR003526">
    <property type="entry name" value="MECDP_synthase"/>
</dbReference>
<comment type="catalytic activity">
    <reaction evidence="1 8 9">
        <text>4-CDP-2-C-methyl-D-erythritol 2-phosphate = 2-C-methyl-D-erythritol 2,4-cyclic diphosphate + CMP</text>
        <dbReference type="Rhea" id="RHEA:23864"/>
        <dbReference type="ChEBI" id="CHEBI:57919"/>
        <dbReference type="ChEBI" id="CHEBI:58483"/>
        <dbReference type="ChEBI" id="CHEBI:60377"/>
        <dbReference type="EC" id="4.6.1.12"/>
    </reaction>
</comment>
<keyword evidence="5 8" id="KW-0479">Metal-binding</keyword>
<dbReference type="AlphaFoldDB" id="A0A163S6X3"/>
<dbReference type="NCBIfam" id="TIGR00151">
    <property type="entry name" value="ispF"/>
    <property type="match status" value="1"/>
</dbReference>